<name>D8LY72_BLAHO</name>
<keyword evidence="1" id="KW-0175">Coiled coil</keyword>
<feature type="coiled-coil region" evidence="1">
    <location>
        <begin position="32"/>
        <end position="59"/>
    </location>
</feature>
<accession>D8LY72</accession>
<dbReference type="PANTHER" id="PTHR21705:SF11">
    <property type="entry name" value="FHIP FAMILY PROTEIN CG3558"/>
    <property type="match status" value="1"/>
</dbReference>
<dbReference type="OrthoDB" id="5350595at2759"/>
<gene>
    <name evidence="2" type="ORF">GSBLH_T00006139001</name>
</gene>
<keyword evidence="3" id="KW-1185">Reference proteome</keyword>
<dbReference type="GeneID" id="24922264"/>
<dbReference type="EMBL" id="FN668639">
    <property type="protein sequence ID" value="CBK20527.2"/>
    <property type="molecule type" value="Genomic_DNA"/>
</dbReference>
<protein>
    <recommendedName>
        <fullName evidence="4">MIF4G domain-containing protein</fullName>
    </recommendedName>
</protein>
<reference evidence="2" key="1">
    <citation type="submission" date="2010-02" db="EMBL/GenBank/DDBJ databases">
        <title>Sequencing and annotation of the Blastocystis hominis genome.</title>
        <authorList>
            <person name="Wincker P."/>
        </authorList>
    </citation>
    <scope>NUCLEOTIDE SEQUENCE</scope>
    <source>
        <strain evidence="2">Singapore isolate B</strain>
    </source>
</reference>
<dbReference type="InterPro" id="IPR019384">
    <property type="entry name" value="FHIP"/>
</dbReference>
<evidence type="ECO:0008006" key="4">
    <source>
        <dbReference type="Google" id="ProtNLM"/>
    </source>
</evidence>
<dbReference type="RefSeq" id="XP_012894575.1">
    <property type="nucleotide sequence ID" value="XM_013039121.1"/>
</dbReference>
<dbReference type="InParanoid" id="D8LY72"/>
<evidence type="ECO:0000313" key="3">
    <source>
        <dbReference type="Proteomes" id="UP000008312"/>
    </source>
</evidence>
<dbReference type="PANTHER" id="PTHR21705">
    <property type="entry name" value="RAI16 PROTEIN-RELATED"/>
    <property type="match status" value="1"/>
</dbReference>
<evidence type="ECO:0000256" key="1">
    <source>
        <dbReference type="SAM" id="Coils"/>
    </source>
</evidence>
<proteinExistence type="predicted"/>
<organism evidence="2">
    <name type="scientific">Blastocystis hominis</name>
    <dbReference type="NCBI Taxonomy" id="12968"/>
    <lineage>
        <taxon>Eukaryota</taxon>
        <taxon>Sar</taxon>
        <taxon>Stramenopiles</taxon>
        <taxon>Bigyra</taxon>
        <taxon>Opalozoa</taxon>
        <taxon>Opalinata</taxon>
        <taxon>Blastocystidae</taxon>
        <taxon>Blastocystis</taxon>
    </lineage>
</organism>
<evidence type="ECO:0000313" key="2">
    <source>
        <dbReference type="EMBL" id="CBK20527.2"/>
    </source>
</evidence>
<dbReference type="AlphaFoldDB" id="D8LY72"/>
<sequence>MFNIRFFQDAVNGVSSFLNGIVTNESPDVQRLDRYKKLYEDVTQIIAEMQEKGEEEREDWIGRTNISQDLNQMIDILVEEEKDLKKSSRDSYDNSEQRGLCLDYLLKQHLVDTFCGIAIADNPKGCMELFTTHITRLLKEVKYPLSTTEAIQITISALMQKLVQIGLRKDLRRSRFDQRLFHQE</sequence>
<dbReference type="Proteomes" id="UP000008312">
    <property type="component" value="Unassembled WGS sequence"/>
</dbReference>